<dbReference type="PROSITE" id="PS50887">
    <property type="entry name" value="GGDEF"/>
    <property type="match status" value="1"/>
</dbReference>
<dbReference type="Gene3D" id="3.30.70.270">
    <property type="match status" value="1"/>
</dbReference>
<dbReference type="AlphaFoldDB" id="A0A9X3KYS3"/>
<feature type="transmembrane region" description="Helical" evidence="4">
    <location>
        <begin position="158"/>
        <end position="178"/>
    </location>
</feature>
<dbReference type="InterPro" id="IPR050469">
    <property type="entry name" value="Diguanylate_Cyclase"/>
</dbReference>
<feature type="transmembrane region" description="Helical" evidence="4">
    <location>
        <begin position="20"/>
        <end position="38"/>
    </location>
</feature>
<evidence type="ECO:0000259" key="5">
    <source>
        <dbReference type="PROSITE" id="PS50887"/>
    </source>
</evidence>
<keyword evidence="6" id="KW-0808">Transferase</keyword>
<dbReference type="FunFam" id="3.30.70.270:FF:000001">
    <property type="entry name" value="Diguanylate cyclase domain protein"/>
    <property type="match status" value="1"/>
</dbReference>
<comment type="caution">
    <text evidence="6">The sequence shown here is derived from an EMBL/GenBank/DDBJ whole genome shotgun (WGS) entry which is preliminary data.</text>
</comment>
<dbReference type="PANTHER" id="PTHR45138:SF9">
    <property type="entry name" value="DIGUANYLATE CYCLASE DGCM-RELATED"/>
    <property type="match status" value="1"/>
</dbReference>
<dbReference type="GO" id="GO:0052621">
    <property type="term" value="F:diguanylate cyclase activity"/>
    <property type="evidence" value="ECO:0007669"/>
    <property type="project" value="UniProtKB-EC"/>
</dbReference>
<comment type="catalytic activity">
    <reaction evidence="2">
        <text>2 GTP = 3',3'-c-di-GMP + 2 diphosphate</text>
        <dbReference type="Rhea" id="RHEA:24898"/>
        <dbReference type="ChEBI" id="CHEBI:33019"/>
        <dbReference type="ChEBI" id="CHEBI:37565"/>
        <dbReference type="ChEBI" id="CHEBI:58805"/>
        <dbReference type="EC" id="2.7.7.65"/>
    </reaction>
</comment>
<evidence type="ECO:0000313" key="7">
    <source>
        <dbReference type="Proteomes" id="UP001141992"/>
    </source>
</evidence>
<protein>
    <recommendedName>
        <fullName evidence="1">diguanylate cyclase</fullName>
        <ecNumber evidence="1">2.7.7.65</ecNumber>
    </recommendedName>
</protein>
<evidence type="ECO:0000313" key="6">
    <source>
        <dbReference type="EMBL" id="MCZ8402345.1"/>
    </source>
</evidence>
<evidence type="ECO:0000256" key="2">
    <source>
        <dbReference type="ARBA" id="ARBA00034247"/>
    </source>
</evidence>
<feature type="region of interest" description="Disordered" evidence="3">
    <location>
        <begin position="396"/>
        <end position="424"/>
    </location>
</feature>
<dbReference type="InterPro" id="IPR043128">
    <property type="entry name" value="Rev_trsase/Diguanyl_cyclase"/>
</dbReference>
<dbReference type="EC" id="2.7.7.65" evidence="1"/>
<keyword evidence="4" id="KW-0472">Membrane</keyword>
<keyword evidence="4" id="KW-1133">Transmembrane helix</keyword>
<sequence length="424" mass="44960">MPDWFVSPIPAMPATLLEWSVPAAILMCAAGLCAARFIGFNTLRWGGALACLGAGYAIMLVQAAGLAPYKQVVEDAFILGGVILACRALQGRRGRQAPPCFDVAILLASTAMVVVSVVLFASAKLETFFVQACCALVTWRAALSFARHAATTSDRVLTAAFLFIALVLTGQCILYLAAPTPPLAAGEWRTSVWGILIQYTGLLGSIVLTFAVFIATSYDAIEKYRRHAHTDALTGLLNRQGLDNLLASSSARPLSDGPTPTALIMADIDNFKRINDRFGHPFGDMVLARFGALLRPRAHAQAHAARLGGEEFLLLLPVADLASAAAIAEEIRADFVAQRWAPQAPDSRFTASMGVTLAQAGESFTSALQRADDLLYAAKRRGRNCTVAGHAQADAGPGQAAFRDAASGESSTHDFEARAAVQRG</sequence>
<feature type="transmembrane region" description="Helical" evidence="4">
    <location>
        <begin position="101"/>
        <end position="122"/>
    </location>
</feature>
<evidence type="ECO:0000256" key="1">
    <source>
        <dbReference type="ARBA" id="ARBA00012528"/>
    </source>
</evidence>
<dbReference type="EMBL" id="JAPZVI010000008">
    <property type="protein sequence ID" value="MCZ8402345.1"/>
    <property type="molecule type" value="Genomic_DNA"/>
</dbReference>
<gene>
    <name evidence="6" type="ORF">O9570_12890</name>
</gene>
<dbReference type="InterPro" id="IPR029787">
    <property type="entry name" value="Nucleotide_cyclase"/>
</dbReference>
<feature type="domain" description="GGDEF" evidence="5">
    <location>
        <begin position="259"/>
        <end position="391"/>
    </location>
</feature>
<evidence type="ECO:0000256" key="3">
    <source>
        <dbReference type="SAM" id="MobiDB-lite"/>
    </source>
</evidence>
<proteinExistence type="predicted"/>
<feature type="transmembrane region" description="Helical" evidence="4">
    <location>
        <begin position="190"/>
        <end position="216"/>
    </location>
</feature>
<dbReference type="PANTHER" id="PTHR45138">
    <property type="entry name" value="REGULATORY COMPONENTS OF SENSORY TRANSDUCTION SYSTEM"/>
    <property type="match status" value="1"/>
</dbReference>
<dbReference type="RefSeq" id="WP_241044141.1">
    <property type="nucleotide sequence ID" value="NZ_CYTI01000001.1"/>
</dbReference>
<keyword evidence="4" id="KW-0812">Transmembrane</keyword>
<dbReference type="InterPro" id="IPR000160">
    <property type="entry name" value="GGDEF_dom"/>
</dbReference>
<accession>A0A9X3KYS3</accession>
<dbReference type="NCBIfam" id="TIGR00254">
    <property type="entry name" value="GGDEF"/>
    <property type="match status" value="1"/>
</dbReference>
<dbReference type="Proteomes" id="UP001141992">
    <property type="component" value="Unassembled WGS sequence"/>
</dbReference>
<dbReference type="SMART" id="SM00267">
    <property type="entry name" value="GGDEF"/>
    <property type="match status" value="1"/>
</dbReference>
<organism evidence="6 7">
    <name type="scientific">Alcaligenes xylosoxydans xylosoxydans</name>
    <name type="common">Achromobacter xylosoxidans</name>
    <dbReference type="NCBI Taxonomy" id="85698"/>
    <lineage>
        <taxon>Bacteria</taxon>
        <taxon>Pseudomonadati</taxon>
        <taxon>Pseudomonadota</taxon>
        <taxon>Betaproteobacteria</taxon>
        <taxon>Burkholderiales</taxon>
        <taxon>Alcaligenaceae</taxon>
        <taxon>Achromobacter</taxon>
    </lineage>
</organism>
<reference evidence="6" key="1">
    <citation type="submission" date="2022-12" db="EMBL/GenBank/DDBJ databases">
        <authorList>
            <person name="Voronina O.L."/>
            <person name="Kunda M.S."/>
            <person name="Ryzhova N."/>
            <person name="Aksenova E.I."/>
        </authorList>
    </citation>
    <scope>NUCLEOTIDE SEQUENCE</scope>
    <source>
        <strain evidence="6">SCCH136:Ach223948</strain>
    </source>
</reference>
<name>A0A9X3KYS3_ALCXX</name>
<feature type="transmembrane region" description="Helical" evidence="4">
    <location>
        <begin position="45"/>
        <end position="66"/>
    </location>
</feature>
<dbReference type="CDD" id="cd01949">
    <property type="entry name" value="GGDEF"/>
    <property type="match status" value="1"/>
</dbReference>
<feature type="transmembrane region" description="Helical" evidence="4">
    <location>
        <begin position="72"/>
        <end position="89"/>
    </location>
</feature>
<feature type="transmembrane region" description="Helical" evidence="4">
    <location>
        <begin position="128"/>
        <end position="146"/>
    </location>
</feature>
<keyword evidence="6" id="KW-0548">Nucleotidyltransferase</keyword>
<evidence type="ECO:0000256" key="4">
    <source>
        <dbReference type="SAM" id="Phobius"/>
    </source>
</evidence>
<dbReference type="SUPFAM" id="SSF55073">
    <property type="entry name" value="Nucleotide cyclase"/>
    <property type="match status" value="1"/>
</dbReference>
<dbReference type="Pfam" id="PF00990">
    <property type="entry name" value="GGDEF"/>
    <property type="match status" value="1"/>
</dbReference>